<evidence type="ECO:0000256" key="5">
    <source>
        <dbReference type="ARBA" id="ARBA00023150"/>
    </source>
</evidence>
<evidence type="ECO:0000256" key="8">
    <source>
        <dbReference type="ARBA" id="ARBA00030407"/>
    </source>
</evidence>
<dbReference type="InterPro" id="IPR036563">
    <property type="entry name" value="MoaE_sf"/>
</dbReference>
<evidence type="ECO:0000256" key="3">
    <source>
        <dbReference type="ARBA" id="ARBA00011950"/>
    </source>
</evidence>
<dbReference type="CDD" id="cd00756">
    <property type="entry name" value="MoaE"/>
    <property type="match status" value="1"/>
</dbReference>
<dbReference type="InterPro" id="IPR003448">
    <property type="entry name" value="Mopterin_biosynth_MoaE"/>
</dbReference>
<evidence type="ECO:0000256" key="2">
    <source>
        <dbReference type="ARBA" id="ARBA00005426"/>
    </source>
</evidence>
<evidence type="ECO:0000313" key="13">
    <source>
        <dbReference type="Proteomes" id="UP000316426"/>
    </source>
</evidence>
<dbReference type="AlphaFoldDB" id="A0A518KAE2"/>
<evidence type="ECO:0000256" key="9">
    <source>
        <dbReference type="ARBA" id="ARBA00030781"/>
    </source>
</evidence>
<keyword evidence="12" id="KW-0808">Transferase</keyword>
<reference evidence="12 13" key="1">
    <citation type="submission" date="2019-02" db="EMBL/GenBank/DDBJ databases">
        <title>Deep-cultivation of Planctomycetes and their phenomic and genomic characterization uncovers novel biology.</title>
        <authorList>
            <person name="Wiegand S."/>
            <person name="Jogler M."/>
            <person name="Boedeker C."/>
            <person name="Pinto D."/>
            <person name="Vollmers J."/>
            <person name="Rivas-Marin E."/>
            <person name="Kohn T."/>
            <person name="Peeters S.H."/>
            <person name="Heuer A."/>
            <person name="Rast P."/>
            <person name="Oberbeckmann S."/>
            <person name="Bunk B."/>
            <person name="Jeske O."/>
            <person name="Meyerdierks A."/>
            <person name="Storesund J.E."/>
            <person name="Kallscheuer N."/>
            <person name="Luecker S."/>
            <person name="Lage O.M."/>
            <person name="Pohl T."/>
            <person name="Merkel B.J."/>
            <person name="Hornburger P."/>
            <person name="Mueller R.-W."/>
            <person name="Bruemmer F."/>
            <person name="Labrenz M."/>
            <person name="Spormann A.M."/>
            <person name="Op den Camp H."/>
            <person name="Overmann J."/>
            <person name="Amann R."/>
            <person name="Jetten M.S.M."/>
            <person name="Mascher T."/>
            <person name="Medema M.H."/>
            <person name="Devos D.P."/>
            <person name="Kaster A.-K."/>
            <person name="Ovreas L."/>
            <person name="Rohde M."/>
            <person name="Galperin M.Y."/>
            <person name="Jogler C."/>
        </authorList>
    </citation>
    <scope>NUCLEOTIDE SEQUENCE [LARGE SCALE GENOMIC DNA]</scope>
    <source>
        <strain evidence="12 13">Spa11</strain>
    </source>
</reference>
<accession>A0A518KAE2</accession>
<protein>
    <recommendedName>
        <fullName evidence="4">Molybdopterin synthase catalytic subunit</fullName>
        <ecNumber evidence="3">2.8.1.12</ecNumber>
    </recommendedName>
    <alternativeName>
        <fullName evidence="9">MPT synthase subunit 2</fullName>
    </alternativeName>
    <alternativeName>
        <fullName evidence="7">Molybdenum cofactor biosynthesis protein E</fullName>
    </alternativeName>
    <alternativeName>
        <fullName evidence="8">Molybdopterin-converting factor large subunit</fullName>
    </alternativeName>
    <alternativeName>
        <fullName evidence="10">Molybdopterin-converting factor subunit 2</fullName>
    </alternativeName>
</protein>
<dbReference type="GO" id="GO:0030366">
    <property type="term" value="F:molybdopterin synthase activity"/>
    <property type="evidence" value="ECO:0007669"/>
    <property type="project" value="UniProtKB-EC"/>
</dbReference>
<dbReference type="KEGG" id="bmei:Spa11_29730"/>
<comment type="subunit">
    <text evidence="6">Heterotetramer of 2 MoaD subunits and 2 MoaE subunits. Also stable as homodimer. The enzyme changes between these two forms during catalysis.</text>
</comment>
<evidence type="ECO:0000256" key="6">
    <source>
        <dbReference type="ARBA" id="ARBA00026066"/>
    </source>
</evidence>
<evidence type="ECO:0000256" key="1">
    <source>
        <dbReference type="ARBA" id="ARBA00005046"/>
    </source>
</evidence>
<evidence type="ECO:0000256" key="7">
    <source>
        <dbReference type="ARBA" id="ARBA00029745"/>
    </source>
</evidence>
<dbReference type="Gene3D" id="3.90.1170.40">
    <property type="entry name" value="Molybdopterin biosynthesis MoaE subunit"/>
    <property type="match status" value="1"/>
</dbReference>
<name>A0A518KAE2_9BACT</name>
<dbReference type="EC" id="2.8.1.12" evidence="3"/>
<dbReference type="Proteomes" id="UP000316426">
    <property type="component" value="Chromosome"/>
</dbReference>
<evidence type="ECO:0000313" key="12">
    <source>
        <dbReference type="EMBL" id="QDV74765.1"/>
    </source>
</evidence>
<comment type="catalytic activity">
    <reaction evidence="11">
        <text>2 [molybdopterin-synthase sulfur-carrier protein]-C-terminal-Gly-aminoethanethioate + cyclic pyranopterin phosphate + H2O = molybdopterin + 2 [molybdopterin-synthase sulfur-carrier protein]-C-terminal Gly-Gly + 2 H(+)</text>
        <dbReference type="Rhea" id="RHEA:26333"/>
        <dbReference type="Rhea" id="RHEA-COMP:12202"/>
        <dbReference type="Rhea" id="RHEA-COMP:19907"/>
        <dbReference type="ChEBI" id="CHEBI:15377"/>
        <dbReference type="ChEBI" id="CHEBI:15378"/>
        <dbReference type="ChEBI" id="CHEBI:58698"/>
        <dbReference type="ChEBI" id="CHEBI:59648"/>
        <dbReference type="ChEBI" id="CHEBI:90778"/>
        <dbReference type="ChEBI" id="CHEBI:232372"/>
        <dbReference type="EC" id="2.8.1.12"/>
    </reaction>
</comment>
<dbReference type="EMBL" id="CP036349">
    <property type="protein sequence ID" value="QDV74765.1"/>
    <property type="molecule type" value="Genomic_DNA"/>
</dbReference>
<keyword evidence="13" id="KW-1185">Reference proteome</keyword>
<dbReference type="GO" id="GO:0006777">
    <property type="term" value="P:Mo-molybdopterin cofactor biosynthetic process"/>
    <property type="evidence" value="ECO:0007669"/>
    <property type="project" value="UniProtKB-KW"/>
</dbReference>
<proteinExistence type="inferred from homology"/>
<keyword evidence="5" id="KW-0501">Molybdenum cofactor biosynthesis</keyword>
<comment type="similarity">
    <text evidence="2">Belongs to the MoaE family.</text>
</comment>
<dbReference type="Pfam" id="PF02391">
    <property type="entry name" value="MoaE"/>
    <property type="match status" value="1"/>
</dbReference>
<evidence type="ECO:0000256" key="4">
    <source>
        <dbReference type="ARBA" id="ARBA00013858"/>
    </source>
</evidence>
<dbReference type="SUPFAM" id="SSF54690">
    <property type="entry name" value="Molybdopterin synthase subunit MoaE"/>
    <property type="match status" value="1"/>
</dbReference>
<sequence length="132" mass="14173">MSERVTIQLIEGPLGPPTAKPPAGAGAWVVFDGIVRPSEEARPLTALVYEAYEPMTTRELRRLAQTTLTTHQLLAIVVEHSTGRVAAGEASFRLSIGALHRAEAIRAADEFVAAMKKVVPIWKTPEFAGVSG</sequence>
<dbReference type="RefSeq" id="WP_145113457.1">
    <property type="nucleotide sequence ID" value="NZ_CP036349.1"/>
</dbReference>
<evidence type="ECO:0000256" key="10">
    <source>
        <dbReference type="ARBA" id="ARBA00032474"/>
    </source>
</evidence>
<gene>
    <name evidence="12" type="primary">moaE</name>
    <name evidence="12" type="ORF">Spa11_29730</name>
</gene>
<comment type="pathway">
    <text evidence="1">Cofactor biosynthesis; molybdopterin biosynthesis.</text>
</comment>
<dbReference type="PANTHER" id="PTHR23404">
    <property type="entry name" value="MOLYBDOPTERIN SYNTHASE RELATED"/>
    <property type="match status" value="1"/>
</dbReference>
<evidence type="ECO:0000256" key="11">
    <source>
        <dbReference type="ARBA" id="ARBA00049878"/>
    </source>
</evidence>
<organism evidence="12 13">
    <name type="scientific">Botrimarina mediterranea</name>
    <dbReference type="NCBI Taxonomy" id="2528022"/>
    <lineage>
        <taxon>Bacteria</taxon>
        <taxon>Pseudomonadati</taxon>
        <taxon>Planctomycetota</taxon>
        <taxon>Planctomycetia</taxon>
        <taxon>Pirellulales</taxon>
        <taxon>Lacipirellulaceae</taxon>
        <taxon>Botrimarina</taxon>
    </lineage>
</organism>